<keyword evidence="2" id="KW-1185">Reference proteome</keyword>
<protein>
    <submittedName>
        <fullName evidence="1">Uncharacterized protein</fullName>
    </submittedName>
</protein>
<evidence type="ECO:0000313" key="1">
    <source>
        <dbReference type="EMBL" id="KAJ6975801.1"/>
    </source>
</evidence>
<dbReference type="EMBL" id="JAQIZT010000013">
    <property type="protein sequence ID" value="KAJ6975801.1"/>
    <property type="molecule type" value="Genomic_DNA"/>
</dbReference>
<accession>A0AAD6Q1U6</accession>
<name>A0AAD6Q1U6_9ROSI</name>
<gene>
    <name evidence="1" type="ORF">NC653_031589</name>
</gene>
<sequence length="75" mass="8551">MQRKEKEACVLLRYSRDKECLARTKHPIFFGNSQTPTRTKVQHAALGSSSDYAIESGTHLSYYLQSTLAAKNRLF</sequence>
<proteinExistence type="predicted"/>
<evidence type="ECO:0000313" key="2">
    <source>
        <dbReference type="Proteomes" id="UP001164929"/>
    </source>
</evidence>
<organism evidence="1 2">
    <name type="scientific">Populus alba x Populus x berolinensis</name>
    <dbReference type="NCBI Taxonomy" id="444605"/>
    <lineage>
        <taxon>Eukaryota</taxon>
        <taxon>Viridiplantae</taxon>
        <taxon>Streptophyta</taxon>
        <taxon>Embryophyta</taxon>
        <taxon>Tracheophyta</taxon>
        <taxon>Spermatophyta</taxon>
        <taxon>Magnoliopsida</taxon>
        <taxon>eudicotyledons</taxon>
        <taxon>Gunneridae</taxon>
        <taxon>Pentapetalae</taxon>
        <taxon>rosids</taxon>
        <taxon>fabids</taxon>
        <taxon>Malpighiales</taxon>
        <taxon>Salicaceae</taxon>
        <taxon>Saliceae</taxon>
        <taxon>Populus</taxon>
    </lineage>
</organism>
<reference evidence="1" key="1">
    <citation type="journal article" date="2023" name="Mol. Ecol. Resour.">
        <title>Chromosome-level genome assembly of a triploid poplar Populus alba 'Berolinensis'.</title>
        <authorList>
            <person name="Chen S."/>
            <person name="Yu Y."/>
            <person name="Wang X."/>
            <person name="Wang S."/>
            <person name="Zhang T."/>
            <person name="Zhou Y."/>
            <person name="He R."/>
            <person name="Meng N."/>
            <person name="Wang Y."/>
            <person name="Liu W."/>
            <person name="Liu Z."/>
            <person name="Liu J."/>
            <person name="Guo Q."/>
            <person name="Huang H."/>
            <person name="Sederoff R.R."/>
            <person name="Wang G."/>
            <person name="Qu G."/>
            <person name="Chen S."/>
        </authorList>
    </citation>
    <scope>NUCLEOTIDE SEQUENCE</scope>
    <source>
        <strain evidence="1">SC-2020</strain>
    </source>
</reference>
<dbReference type="AlphaFoldDB" id="A0AAD6Q1U6"/>
<comment type="caution">
    <text evidence="1">The sequence shown here is derived from an EMBL/GenBank/DDBJ whole genome shotgun (WGS) entry which is preliminary data.</text>
</comment>
<dbReference type="Proteomes" id="UP001164929">
    <property type="component" value="Chromosome 13"/>
</dbReference>